<protein>
    <recommendedName>
        <fullName evidence="4">DUF3027 domain-containing protein</fullName>
    </recommendedName>
</protein>
<keyword evidence="3" id="KW-1185">Reference proteome</keyword>
<gene>
    <name evidence="2" type="ordered locus">Srot_2852</name>
</gene>
<dbReference type="RefSeq" id="WP_013139732.1">
    <property type="nucleotide sequence ID" value="NC_014168.1"/>
</dbReference>
<dbReference type="Pfam" id="PF11228">
    <property type="entry name" value="DUF3027"/>
    <property type="match status" value="1"/>
</dbReference>
<dbReference type="KEGG" id="srt:Srot_2852"/>
<proteinExistence type="predicted"/>
<organism evidence="2 3">
    <name type="scientific">Segniliparus rotundus (strain ATCC BAA-972 / CDC 1076 / CIP 108378 / DSM 44985 / JCM 13578)</name>
    <dbReference type="NCBI Taxonomy" id="640132"/>
    <lineage>
        <taxon>Bacteria</taxon>
        <taxon>Bacillati</taxon>
        <taxon>Actinomycetota</taxon>
        <taxon>Actinomycetes</taxon>
        <taxon>Mycobacteriales</taxon>
        <taxon>Segniliparaceae</taxon>
        <taxon>Segniliparus</taxon>
    </lineage>
</organism>
<reference evidence="2 3" key="1">
    <citation type="journal article" date="2010" name="Stand. Genomic Sci.">
        <title>Complete genome sequence of Segniliparus rotundus type strain (CDC 1076).</title>
        <authorList>
            <person name="Sikorski J."/>
            <person name="Lapidus A."/>
            <person name="Copeland A."/>
            <person name="Misra M."/>
            <person name="Glavina Del Rio T."/>
            <person name="Nolan M."/>
            <person name="Lucas S."/>
            <person name="Chen F."/>
            <person name="Tice H."/>
            <person name="Cheng J.F."/>
            <person name="Jando M."/>
            <person name="Schneider S."/>
            <person name="Bruce D."/>
            <person name="Goodwin L."/>
            <person name="Pitluck S."/>
            <person name="Liolios K."/>
            <person name="Mikhailova N."/>
            <person name="Pati A."/>
            <person name="Ivanova N."/>
            <person name="Mavromatis K."/>
            <person name="Chen A."/>
            <person name="Palaniappan K."/>
            <person name="Chertkov O."/>
            <person name="Land M."/>
            <person name="Hauser L."/>
            <person name="Chang Y.J."/>
            <person name="Jeffries C.D."/>
            <person name="Brettin T."/>
            <person name="Detter J.C."/>
            <person name="Han C."/>
            <person name="Rohde M."/>
            <person name="Goker M."/>
            <person name="Bristow J."/>
            <person name="Eisen J.A."/>
            <person name="Markowitz V."/>
            <person name="Hugenholtz P."/>
            <person name="Kyrpides N.C."/>
            <person name="Klenk H.P."/>
        </authorList>
    </citation>
    <scope>NUCLEOTIDE SEQUENCE [LARGE SCALE GENOMIC DNA]</scope>
    <source>
        <strain evidence="3">ATCC BAA-972 / CDC 1076 / CIP 108378 / DSM 44985 / JCM 13578</strain>
    </source>
</reference>
<evidence type="ECO:0000313" key="3">
    <source>
        <dbReference type="Proteomes" id="UP000002247"/>
    </source>
</evidence>
<evidence type="ECO:0008006" key="4">
    <source>
        <dbReference type="Google" id="ProtNLM"/>
    </source>
</evidence>
<evidence type="ECO:0000256" key="1">
    <source>
        <dbReference type="SAM" id="MobiDB-lite"/>
    </source>
</evidence>
<name>D6ZDM6_SEGRD</name>
<sequence length="258" mass="27288">MLVTMVDAPADEELLARLEQAADAAADALKAQFGSEEPAVGAYLGSLREGSTSVTHLFESLLPGYRGWRWSVVVAGCEGQDEITISEFALLPGPDALTAPEWVPWERRVRAGDLGVGDLLPTPQDDSRLVPAHASSGDEDLDELMSPIDTGRSRTLSILGRAQAAQRWHDGLFGPSAPMAVVAPKRCSHCGFYVPLQGSLSVSFGVCANEYSADGRVVDANYGCGAHSDVVVEPEAAIPPKPHLAEGVAELVEGVEIE</sequence>
<dbReference type="STRING" id="640132.Srot_2852"/>
<evidence type="ECO:0000313" key="2">
    <source>
        <dbReference type="EMBL" id="ADG99283.1"/>
    </source>
</evidence>
<dbReference type="AlphaFoldDB" id="D6ZDM6"/>
<dbReference type="HOGENOM" id="CLU_035969_1_1_11"/>
<dbReference type="Proteomes" id="UP000002247">
    <property type="component" value="Chromosome"/>
</dbReference>
<dbReference type="OrthoDB" id="3210158at2"/>
<dbReference type="eggNOG" id="ENOG502ZBU7">
    <property type="taxonomic scope" value="Bacteria"/>
</dbReference>
<dbReference type="EMBL" id="CP001958">
    <property type="protein sequence ID" value="ADG99283.1"/>
    <property type="molecule type" value="Genomic_DNA"/>
</dbReference>
<feature type="region of interest" description="Disordered" evidence="1">
    <location>
        <begin position="120"/>
        <end position="145"/>
    </location>
</feature>
<dbReference type="InterPro" id="IPR021391">
    <property type="entry name" value="DUF3027"/>
</dbReference>
<accession>D6ZDM6</accession>